<keyword evidence="4" id="KW-0496">Mitochondrion</keyword>
<protein>
    <recommendedName>
        <fullName evidence="3">Required for respiratory growth protein 7, mitochondrial</fullName>
    </recommendedName>
</protein>
<dbReference type="EMBL" id="PUHW01000309">
    <property type="protein sequence ID" value="KAG0687133.1"/>
    <property type="molecule type" value="Genomic_DNA"/>
</dbReference>
<dbReference type="InterPro" id="IPR018828">
    <property type="entry name" value="RRG7"/>
</dbReference>
<comment type="similarity">
    <text evidence="2">Belongs to the RRG7 family.</text>
</comment>
<evidence type="ECO:0000256" key="2">
    <source>
        <dbReference type="ARBA" id="ARBA00009554"/>
    </source>
</evidence>
<accession>A0A9P6WJD2</accession>
<dbReference type="Proteomes" id="UP000697127">
    <property type="component" value="Unassembled WGS sequence"/>
</dbReference>
<proteinExistence type="inferred from homology"/>
<comment type="subcellular location">
    <subcellularLocation>
        <location evidence="1">Mitochondrion</location>
    </subcellularLocation>
</comment>
<dbReference type="PANTHER" id="PTHR28133:SF1">
    <property type="entry name" value="REQUIRED FOR RESPIRATORY GROWTH PROTEIN 7, MITOCHONDRIAL"/>
    <property type="match status" value="1"/>
</dbReference>
<comment type="caution">
    <text evidence="6">The sequence shown here is derived from an EMBL/GenBank/DDBJ whole genome shotgun (WGS) entry which is preliminary data.</text>
</comment>
<evidence type="ECO:0000256" key="1">
    <source>
        <dbReference type="ARBA" id="ARBA00004173"/>
    </source>
</evidence>
<evidence type="ECO:0000256" key="4">
    <source>
        <dbReference type="ARBA" id="ARBA00023128"/>
    </source>
</evidence>
<dbReference type="Pfam" id="PF10356">
    <property type="entry name" value="RRG7"/>
    <property type="match status" value="1"/>
</dbReference>
<dbReference type="PANTHER" id="PTHR28133">
    <property type="entry name" value="REQUIRED FOR RESPIRATORY GROWTH PROTEIN 7, MITOCHONDRIAL"/>
    <property type="match status" value="1"/>
</dbReference>
<evidence type="ECO:0000256" key="3">
    <source>
        <dbReference type="ARBA" id="ARBA00014638"/>
    </source>
</evidence>
<dbReference type="OrthoDB" id="20734at2759"/>
<keyword evidence="7" id="KW-1185">Reference proteome</keyword>
<feature type="compositionally biased region" description="Basic and acidic residues" evidence="5">
    <location>
        <begin position="62"/>
        <end position="79"/>
    </location>
</feature>
<name>A0A9P6WJD2_9ASCO</name>
<organism evidence="6 7">
    <name type="scientific">Pichia californica</name>
    <dbReference type="NCBI Taxonomy" id="460514"/>
    <lineage>
        <taxon>Eukaryota</taxon>
        <taxon>Fungi</taxon>
        <taxon>Dikarya</taxon>
        <taxon>Ascomycota</taxon>
        <taxon>Saccharomycotina</taxon>
        <taxon>Pichiomycetes</taxon>
        <taxon>Pichiales</taxon>
        <taxon>Pichiaceae</taxon>
        <taxon>Pichia</taxon>
    </lineage>
</organism>
<gene>
    <name evidence="6" type="primary">RRG7</name>
    <name evidence="6" type="ORF">C6P40_002813</name>
</gene>
<evidence type="ECO:0000256" key="5">
    <source>
        <dbReference type="SAM" id="MobiDB-lite"/>
    </source>
</evidence>
<sequence length="329" mass="37140">MLVLDFALLSKASAKTAPARLTGIQHATRINNLVAYTRMLNTTNPKNKEIKDIKIQTGITKKRMDEESNPKSKLKLERGKRPRGRPPKKDSKTSLINGKNISTLLDHYDTPSSYLDYAASRSSPLKPTSSVFVGNLYELQVKAFLEQSFKIRSTLHQGGSNDKGIDINAIWNPVDIFSKDTKSNKNDSKESPKYEIVNSKKIKPLVSRLKKTLKLFVQCKCFDSSKIDPKLIREIKGSCQEYFSKNGNSAVFMIASTNGFTKIGREDFDKAPIPLIYAEFSKPRLIDVKIPYKIESWDMCRLEGMSLNPMASALFKDLNWVKFSNKVTS</sequence>
<reference evidence="6" key="1">
    <citation type="submission" date="2020-11" db="EMBL/GenBank/DDBJ databases">
        <title>Kefir isolates.</title>
        <authorList>
            <person name="Marcisauskas S."/>
            <person name="Kim Y."/>
            <person name="Blasche S."/>
        </authorList>
    </citation>
    <scope>NUCLEOTIDE SEQUENCE</scope>
    <source>
        <strain evidence="6">Olga-1</strain>
    </source>
</reference>
<evidence type="ECO:0000313" key="7">
    <source>
        <dbReference type="Proteomes" id="UP000697127"/>
    </source>
</evidence>
<dbReference type="AlphaFoldDB" id="A0A9P6WJD2"/>
<evidence type="ECO:0000313" key="6">
    <source>
        <dbReference type="EMBL" id="KAG0687133.1"/>
    </source>
</evidence>
<dbReference type="GO" id="GO:0005739">
    <property type="term" value="C:mitochondrion"/>
    <property type="evidence" value="ECO:0007669"/>
    <property type="project" value="UniProtKB-SubCell"/>
</dbReference>
<feature type="region of interest" description="Disordered" evidence="5">
    <location>
        <begin position="61"/>
        <end position="96"/>
    </location>
</feature>